<reference evidence="1 2" key="1">
    <citation type="submission" date="2024-04" db="EMBL/GenBank/DDBJ databases">
        <authorList>
            <person name="Waldvogel A.-M."/>
            <person name="Schoenle A."/>
        </authorList>
    </citation>
    <scope>NUCLEOTIDE SEQUENCE [LARGE SCALE GENOMIC DNA]</scope>
</reference>
<evidence type="ECO:0000313" key="1">
    <source>
        <dbReference type="EMBL" id="CAL1577371.1"/>
    </source>
</evidence>
<protein>
    <submittedName>
        <fullName evidence="1">Uncharacterized protein</fullName>
    </submittedName>
</protein>
<accession>A0AAV2JL52</accession>
<sequence>MDCGVVRAAEVGECEEGGLEDCPAQCPLSEPRPRTTAPADAMVQTDTHPPHAAAAVSLNQSKEARRDDANMHSNLSCHVELLSAGV</sequence>
<dbReference type="EMBL" id="OZ035835">
    <property type="protein sequence ID" value="CAL1577371.1"/>
    <property type="molecule type" value="Genomic_DNA"/>
</dbReference>
<dbReference type="Proteomes" id="UP001497482">
    <property type="component" value="Chromosome 13"/>
</dbReference>
<name>A0AAV2JL52_KNICA</name>
<keyword evidence="2" id="KW-1185">Reference proteome</keyword>
<proteinExistence type="predicted"/>
<gene>
    <name evidence="1" type="ORF">KC01_LOCUS8730</name>
</gene>
<organism evidence="1 2">
    <name type="scientific">Knipowitschia caucasica</name>
    <name type="common">Caucasian dwarf goby</name>
    <name type="synonym">Pomatoschistus caucasicus</name>
    <dbReference type="NCBI Taxonomy" id="637954"/>
    <lineage>
        <taxon>Eukaryota</taxon>
        <taxon>Metazoa</taxon>
        <taxon>Chordata</taxon>
        <taxon>Craniata</taxon>
        <taxon>Vertebrata</taxon>
        <taxon>Euteleostomi</taxon>
        <taxon>Actinopterygii</taxon>
        <taxon>Neopterygii</taxon>
        <taxon>Teleostei</taxon>
        <taxon>Neoteleostei</taxon>
        <taxon>Acanthomorphata</taxon>
        <taxon>Gobiaria</taxon>
        <taxon>Gobiiformes</taxon>
        <taxon>Gobioidei</taxon>
        <taxon>Gobiidae</taxon>
        <taxon>Gobiinae</taxon>
        <taxon>Knipowitschia</taxon>
    </lineage>
</organism>
<dbReference type="AlphaFoldDB" id="A0AAV2JL52"/>
<evidence type="ECO:0000313" key="2">
    <source>
        <dbReference type="Proteomes" id="UP001497482"/>
    </source>
</evidence>